<reference evidence="2" key="1">
    <citation type="journal article" date="2019" name="Int. J. Syst. Evol. Microbiol.">
        <title>The Global Catalogue of Microorganisms (GCM) 10K type strain sequencing project: providing services to taxonomists for standard genome sequencing and annotation.</title>
        <authorList>
            <consortium name="The Broad Institute Genomics Platform"/>
            <consortium name="The Broad Institute Genome Sequencing Center for Infectious Disease"/>
            <person name="Wu L."/>
            <person name="Ma J."/>
        </authorList>
    </citation>
    <scope>NUCLEOTIDE SEQUENCE [LARGE SCALE GENOMIC DNA]</scope>
    <source>
        <strain evidence="2">CGMCC 1.12192</strain>
    </source>
</reference>
<evidence type="ECO:0008006" key="3">
    <source>
        <dbReference type="Google" id="ProtNLM"/>
    </source>
</evidence>
<dbReference type="EMBL" id="JBHSJC010000001">
    <property type="protein sequence ID" value="MFC4828262.1"/>
    <property type="molecule type" value="Genomic_DNA"/>
</dbReference>
<evidence type="ECO:0000313" key="1">
    <source>
        <dbReference type="EMBL" id="MFC4828262.1"/>
    </source>
</evidence>
<sequence length="290" mass="32167">MTLTTAQAFSSFLSDITPTEYQTGTTVPARKKTVDDRLALKFPSTSDMPYWRGILMGSAAKGTMIRPIDDVDVLAVFSNEKNAWMKYARDSKTFLYRVRDAYDGISIQQVGARGQAVRVFFQSGGHVDVAPVFHEGSDVYWLPSGDGSWIRTAPTVAKVWYSAKNQALGYHLSPIVRLLKAWNRAHSKRLRSFHLETLAANAFTSLGSNYRDALHKFFLWAPLHLDATDPAGQGGSISGYLTWSARTEVIQSLNRAADQAGRALDAETRGDNIEAKRLWKIILGDSFPTS</sequence>
<gene>
    <name evidence="1" type="ORF">ACFPER_05645</name>
</gene>
<dbReference type="InterPro" id="IPR043519">
    <property type="entry name" value="NT_sf"/>
</dbReference>
<evidence type="ECO:0000313" key="2">
    <source>
        <dbReference type="Proteomes" id="UP001595960"/>
    </source>
</evidence>
<comment type="caution">
    <text evidence="1">The sequence shown here is derived from an EMBL/GenBank/DDBJ whole genome shotgun (WGS) entry which is preliminary data.</text>
</comment>
<protein>
    <recommendedName>
        <fullName evidence="3">Nucleotidyltransferase</fullName>
    </recommendedName>
</protein>
<dbReference type="Proteomes" id="UP001595960">
    <property type="component" value="Unassembled WGS sequence"/>
</dbReference>
<dbReference type="Pfam" id="PF18144">
    <property type="entry name" value="SMODS"/>
    <property type="match status" value="1"/>
</dbReference>
<dbReference type="RefSeq" id="WP_204391256.1">
    <property type="nucleotide sequence ID" value="NZ_JAFBBW010000001.1"/>
</dbReference>
<accession>A0ABV9R484</accession>
<organism evidence="1 2">
    <name type="scientific">Agromyces aurantiacus</name>
    <dbReference type="NCBI Taxonomy" id="165814"/>
    <lineage>
        <taxon>Bacteria</taxon>
        <taxon>Bacillati</taxon>
        <taxon>Actinomycetota</taxon>
        <taxon>Actinomycetes</taxon>
        <taxon>Micrococcales</taxon>
        <taxon>Microbacteriaceae</taxon>
        <taxon>Agromyces</taxon>
    </lineage>
</organism>
<keyword evidence="2" id="KW-1185">Reference proteome</keyword>
<name>A0ABV9R484_9MICO</name>
<proteinExistence type="predicted"/>
<dbReference type="Gene3D" id="3.30.460.10">
    <property type="entry name" value="Beta Polymerase, domain 2"/>
    <property type="match status" value="1"/>
</dbReference>
<dbReference type="SUPFAM" id="SSF81301">
    <property type="entry name" value="Nucleotidyltransferase"/>
    <property type="match status" value="1"/>
</dbReference>